<proteinExistence type="predicted"/>
<evidence type="ECO:0000313" key="4">
    <source>
        <dbReference type="Proteomes" id="UP001498421"/>
    </source>
</evidence>
<dbReference type="Pfam" id="PF01823">
    <property type="entry name" value="MACPF"/>
    <property type="match status" value="1"/>
</dbReference>
<dbReference type="InterPro" id="IPR020864">
    <property type="entry name" value="MACPF"/>
</dbReference>
<feature type="region of interest" description="Disordered" evidence="1">
    <location>
        <begin position="303"/>
        <end position="323"/>
    </location>
</feature>
<feature type="compositionally biased region" description="Basic and acidic residues" evidence="1">
    <location>
        <begin position="149"/>
        <end position="165"/>
    </location>
</feature>
<dbReference type="Proteomes" id="UP001498421">
    <property type="component" value="Unassembled WGS sequence"/>
</dbReference>
<keyword evidence="4" id="KW-1185">Reference proteome</keyword>
<name>A0ABR1H2A3_9HYPO</name>
<reference evidence="3 4" key="1">
    <citation type="journal article" date="2025" name="Microbiol. Resour. Announc.">
        <title>Draft genome sequences for Neonectria magnoliae and Neonectria punicea, canker pathogens of Liriodendron tulipifera and Acer saccharum in West Virginia.</title>
        <authorList>
            <person name="Petronek H.M."/>
            <person name="Kasson M.T."/>
            <person name="Metheny A.M."/>
            <person name="Stauder C.M."/>
            <person name="Lovett B."/>
            <person name="Lynch S.C."/>
            <person name="Garnas J.R."/>
            <person name="Kasson L.R."/>
            <person name="Stajich J.E."/>
        </authorList>
    </citation>
    <scope>NUCLEOTIDE SEQUENCE [LARGE SCALE GENOMIC DNA]</scope>
    <source>
        <strain evidence="3 4">NRRL 64651</strain>
    </source>
</reference>
<gene>
    <name evidence="3" type="ORF">QQZ08_012403</name>
</gene>
<accession>A0ABR1H2A3</accession>
<feature type="compositionally biased region" description="Basic and acidic residues" evidence="1">
    <location>
        <begin position="314"/>
        <end position="323"/>
    </location>
</feature>
<evidence type="ECO:0000259" key="2">
    <source>
        <dbReference type="Pfam" id="PF01823"/>
    </source>
</evidence>
<evidence type="ECO:0000256" key="1">
    <source>
        <dbReference type="SAM" id="MobiDB-lite"/>
    </source>
</evidence>
<organism evidence="3 4">
    <name type="scientific">Neonectria magnoliae</name>
    <dbReference type="NCBI Taxonomy" id="2732573"/>
    <lineage>
        <taxon>Eukaryota</taxon>
        <taxon>Fungi</taxon>
        <taxon>Dikarya</taxon>
        <taxon>Ascomycota</taxon>
        <taxon>Pezizomycotina</taxon>
        <taxon>Sordariomycetes</taxon>
        <taxon>Hypocreomycetidae</taxon>
        <taxon>Hypocreales</taxon>
        <taxon>Nectriaceae</taxon>
        <taxon>Neonectria</taxon>
    </lineage>
</organism>
<feature type="domain" description="MACPF" evidence="2">
    <location>
        <begin position="22"/>
        <end position="191"/>
    </location>
</feature>
<evidence type="ECO:0000313" key="3">
    <source>
        <dbReference type="EMBL" id="KAK7415229.1"/>
    </source>
</evidence>
<feature type="region of interest" description="Disordered" evidence="1">
    <location>
        <begin position="149"/>
        <end position="173"/>
    </location>
</feature>
<comment type="caution">
    <text evidence="3">The sequence shown here is derived from an EMBL/GenBank/DDBJ whole genome shotgun (WGS) entry which is preliminary data.</text>
</comment>
<dbReference type="EMBL" id="JAZAVK010000250">
    <property type="protein sequence ID" value="KAK7415229.1"/>
    <property type="molecule type" value="Genomic_DNA"/>
</dbReference>
<sequence>MSSQSFNAGLSFPIGKATVGAKFGFKREQSNKNEQKSKEYGNAITALHLIPTAQINISETTVLLSPDAEADIKRLRQKRRFSDLLSFLMKYDTQVYQTIALGSLLYHAQCLNTTDTQHEEEQTNRVKKSMNASLGIPDLVEVTTDYSKENRNTTAQGEREEHTEENLSWSELGGNPNLIVDPPRWRDSLNEYTNWRPIRNVASNKRYTLTCNLHLNLMVNLRYHAPYLNDLCADENSFSVVLKWTSSSVRESWAIDAEPDTDESKKVLSSFKNSEEALKTANTERGDATTKWNQYKVELEKDKSDWPAWNNGTPEEKKKAEDQEKVLEDAVANRAKEETDSNTKVDSVSQEVAASKVYKNQFLLRNVTSEAWIVGLWTIRRKKTGNAWSKPSGTSKPIPLSAEDFEDLKSTFVQRFGHPEGIEGGCDYITHTLRSQWSNVEANFSMFASEEAEVHSKMDPKFAFDFIDRRISLRGIHYLAVTGEIVLVGGGPLPPQGYTSEAILLQYQEALAYLLFLETQDRDIKSLKIELKGTEEKDVEEAQKVLTGWLKKIYELEVKKVSVSLLRS</sequence>
<protein>
    <recommendedName>
        <fullName evidence="2">MACPF domain-containing protein</fullName>
    </recommendedName>
</protein>